<keyword evidence="2" id="KW-1185">Reference proteome</keyword>
<comment type="caution">
    <text evidence="1">The sequence shown here is derived from an EMBL/GenBank/DDBJ whole genome shotgun (WGS) entry which is preliminary data.</text>
</comment>
<sequence length="344" mass="38728">MPLAEPQRQRLPNELILQVIEGLFPASVAQAAAIFPASSTITKTLLSFTRVSRATYEFSSRVLRERCMHIDSSRRLSLVLLQIAAPRLETLPPAFSLKCITSLFLEPFGKTLDDQPLAFWVRELFCEVCNTLKRLVVDLPLESLSVYDDHLNVRPTLTDGFSRLTNLEQLVFLRGYPSLIFKAPTATVDYWSLWPKLKSVVLFNVPVNSSWLWHDIANSRQLDQVVLVRSVGLEGTNIKEMYRNVLETNEAMALRSVKVTMADVENDLAEMTTARWAEYDPDGKLTVSKYYIPTSFYGDEDADTLCCDWVKAAAVNGSIWSWEGEPVEALSMDDGPQIPANTTV</sequence>
<protein>
    <submittedName>
        <fullName evidence="1">Uncharacterized protein</fullName>
    </submittedName>
</protein>
<proteinExistence type="predicted"/>
<gene>
    <name evidence="1" type="ORF">CSOJ01_09523</name>
</gene>
<dbReference type="EMBL" id="WIGN01000182">
    <property type="protein sequence ID" value="KAF6805448.1"/>
    <property type="molecule type" value="Genomic_DNA"/>
</dbReference>
<evidence type="ECO:0000313" key="1">
    <source>
        <dbReference type="EMBL" id="KAF6805448.1"/>
    </source>
</evidence>
<organism evidence="1 2">
    <name type="scientific">Colletotrichum sojae</name>
    <dbReference type="NCBI Taxonomy" id="2175907"/>
    <lineage>
        <taxon>Eukaryota</taxon>
        <taxon>Fungi</taxon>
        <taxon>Dikarya</taxon>
        <taxon>Ascomycota</taxon>
        <taxon>Pezizomycotina</taxon>
        <taxon>Sordariomycetes</taxon>
        <taxon>Hypocreomycetidae</taxon>
        <taxon>Glomerellales</taxon>
        <taxon>Glomerellaceae</taxon>
        <taxon>Colletotrichum</taxon>
        <taxon>Colletotrichum orchidearum species complex</taxon>
    </lineage>
</organism>
<dbReference type="Proteomes" id="UP000652219">
    <property type="component" value="Unassembled WGS sequence"/>
</dbReference>
<evidence type="ECO:0000313" key="2">
    <source>
        <dbReference type="Proteomes" id="UP000652219"/>
    </source>
</evidence>
<accession>A0A8H6J3C5</accession>
<reference evidence="1 2" key="1">
    <citation type="journal article" date="2020" name="Phytopathology">
        <title>Genome Sequence Resources of Colletotrichum truncatum, C. plurivorum, C. musicola, and C. sojae: Four Species Pathogenic to Soybean (Glycine max).</title>
        <authorList>
            <person name="Rogerio F."/>
            <person name="Boufleur T.R."/>
            <person name="Ciampi-Guillardi M."/>
            <person name="Sukno S.A."/>
            <person name="Thon M.R."/>
            <person name="Massola Junior N.S."/>
            <person name="Baroncelli R."/>
        </authorList>
    </citation>
    <scope>NUCLEOTIDE SEQUENCE [LARGE SCALE GENOMIC DNA]</scope>
    <source>
        <strain evidence="1 2">LFN0009</strain>
    </source>
</reference>
<name>A0A8H6J3C5_9PEZI</name>
<dbReference type="AlphaFoldDB" id="A0A8H6J3C5"/>